<comment type="caution">
    <text evidence="2">The sequence shown here is derived from an EMBL/GenBank/DDBJ whole genome shotgun (WGS) entry which is preliminary data.</text>
</comment>
<sequence>MIRPIILSVLLSLMISVSNDCNGQSQPDNQKRIIGTNTADTLRSDSTKYVEFAPLDIAQDRGLYIVTPDGKMQLRILGSVRYLVGFDNIRLSDKNSLNTYEIPTGERNVPIPNYSNGLEQTRLGFEVTRKTERGDIFIRLETDFAGADGFMIRHAYGQYRKFLFGQTWSLFSHLNASPATVDFSGPTSSTVTRTPQLRYSTQDFFKGINLAIGLEYIVPDFALPDSITFESFQVIPDFTIRLDKSFDWGSVQLSGIMPVLSGRNDSGDLVLQPGWGISGSTVLNSWKKGTWYFQGVAGQAITRYFNDLNGNGLDLILSPAGQVRAPVIVGFYGTYEHHWNSEVYSNFTYGILHVKKYDFTPDESYLKGRSFRANTFWDIADGAKIGGEIVYGQRIDVSHSKGDAFRVSLLFYYDF</sequence>
<organism evidence="2 3">
    <name type="scientific">Fulvivirga sedimenti</name>
    <dbReference type="NCBI Taxonomy" id="2879465"/>
    <lineage>
        <taxon>Bacteria</taxon>
        <taxon>Pseudomonadati</taxon>
        <taxon>Bacteroidota</taxon>
        <taxon>Cytophagia</taxon>
        <taxon>Cytophagales</taxon>
        <taxon>Fulvivirgaceae</taxon>
        <taxon>Fulvivirga</taxon>
    </lineage>
</organism>
<dbReference type="EMBL" id="JAIXNE010000001">
    <property type="protein sequence ID" value="MCA6073466.1"/>
    <property type="molecule type" value="Genomic_DNA"/>
</dbReference>
<proteinExistence type="predicted"/>
<keyword evidence="1" id="KW-0732">Signal</keyword>
<accession>A0A9X1HLF3</accession>
<dbReference type="Proteomes" id="UP001139409">
    <property type="component" value="Unassembled WGS sequence"/>
</dbReference>
<gene>
    <name evidence="2" type="ORF">LDX50_01225</name>
</gene>
<dbReference type="InterPro" id="IPR045748">
    <property type="entry name" value="DcaP"/>
</dbReference>
<dbReference type="Pfam" id="PF19577">
    <property type="entry name" value="DcaP"/>
    <property type="match status" value="1"/>
</dbReference>
<reference evidence="2" key="1">
    <citation type="submission" date="2021-09" db="EMBL/GenBank/DDBJ databases">
        <title>Fulvivirga sp. isolated from coastal sediment.</title>
        <authorList>
            <person name="Yu H."/>
        </authorList>
    </citation>
    <scope>NUCLEOTIDE SEQUENCE</scope>
    <source>
        <strain evidence="2">1062</strain>
    </source>
</reference>
<dbReference type="SUPFAM" id="SSF56935">
    <property type="entry name" value="Porins"/>
    <property type="match status" value="1"/>
</dbReference>
<dbReference type="RefSeq" id="WP_225696583.1">
    <property type="nucleotide sequence ID" value="NZ_JAIXNE010000001.1"/>
</dbReference>
<feature type="signal peptide" evidence="1">
    <location>
        <begin position="1"/>
        <end position="23"/>
    </location>
</feature>
<keyword evidence="3" id="KW-1185">Reference proteome</keyword>
<protein>
    <recommendedName>
        <fullName evidence="4">Porin</fullName>
    </recommendedName>
</protein>
<dbReference type="AlphaFoldDB" id="A0A9X1HLF3"/>
<evidence type="ECO:0000313" key="2">
    <source>
        <dbReference type="EMBL" id="MCA6073466.1"/>
    </source>
</evidence>
<feature type="chain" id="PRO_5040822090" description="Porin" evidence="1">
    <location>
        <begin position="24"/>
        <end position="415"/>
    </location>
</feature>
<name>A0A9X1HLF3_9BACT</name>
<evidence type="ECO:0008006" key="4">
    <source>
        <dbReference type="Google" id="ProtNLM"/>
    </source>
</evidence>
<evidence type="ECO:0000313" key="3">
    <source>
        <dbReference type="Proteomes" id="UP001139409"/>
    </source>
</evidence>
<evidence type="ECO:0000256" key="1">
    <source>
        <dbReference type="SAM" id="SignalP"/>
    </source>
</evidence>